<dbReference type="PANTHER" id="PTHR12810:SF0">
    <property type="entry name" value="SMALL RIBOSOMAL SUBUNIT PROTEIN MS29"/>
    <property type="match status" value="1"/>
</dbReference>
<dbReference type="PANTHER" id="PTHR12810">
    <property type="entry name" value="MITOCHONDRIAL 28S RIBOSOMAL PROTEIN S29"/>
    <property type="match status" value="1"/>
</dbReference>
<sequence length="452" mass="49715">MASSACLSKFSGSGRRAFSAIIFGSGSVYNQLSRFTGIVAPSAEEPFKFSSGFSCLNQQHPLGTVAHESEHIPDRVIDSIDKRLDREAYDKISTNVEASDEVDDVEESATDLDPQQLAQLLPYYVSTEFCTKLGEADVNRYYEMIPVHEGWPKGLAAEFNVTETSLVMYRRCCHDLFGSIERSFQALGAGGREPAAGVQRQGHFLLQGPRGSGKSTALAAAVEFSRLCGAVVLYVPSCLGLIDGGMYHKNEERGGWDTPDHARRLIEGLVASHGHRLERAPAPAGRPGSLRDVAEKGLARDEHSMEAALELIEGLRTTTAFPVVFALDDYNALYSHTGYYEAVSFKKRRMIMPNELRLANALRVLEQEPVTNGVSIVAPSYSCSISPRLRIPYHKGSLFEIPPFDEIELDRMAEFYTDFQVAAERPDGSLLLRMSAVTAGNAAEFRKFITLT</sequence>
<proteinExistence type="inferred from homology"/>
<evidence type="ECO:0000256" key="3">
    <source>
        <dbReference type="ARBA" id="ARBA00022946"/>
    </source>
</evidence>
<keyword evidence="4 8" id="KW-0689">Ribosomal protein</keyword>
<dbReference type="AlphaFoldDB" id="A0A061QI86"/>
<comment type="similarity">
    <text evidence="2">Belongs to the mitochondrion-specific ribosomal protein mS29 family.</text>
</comment>
<evidence type="ECO:0000256" key="5">
    <source>
        <dbReference type="ARBA" id="ARBA00023128"/>
    </source>
</evidence>
<dbReference type="EMBL" id="GBEZ01027001">
    <property type="protein sequence ID" value="JAC60257.1"/>
    <property type="molecule type" value="Transcribed_RNA"/>
</dbReference>
<dbReference type="GO" id="GO:0005763">
    <property type="term" value="C:mitochondrial small ribosomal subunit"/>
    <property type="evidence" value="ECO:0007669"/>
    <property type="project" value="TreeGrafter"/>
</dbReference>
<dbReference type="InterPro" id="IPR019368">
    <property type="entry name" value="Ribosomal_mS29"/>
</dbReference>
<comment type="subcellular location">
    <subcellularLocation>
        <location evidence="1">Mitochondrion</location>
    </subcellularLocation>
</comment>
<evidence type="ECO:0000256" key="2">
    <source>
        <dbReference type="ARBA" id="ARBA00009863"/>
    </source>
</evidence>
<evidence type="ECO:0000256" key="6">
    <source>
        <dbReference type="ARBA" id="ARBA00023274"/>
    </source>
</evidence>
<reference evidence="8" key="1">
    <citation type="submission" date="2014-05" db="EMBL/GenBank/DDBJ databases">
        <title>The transcriptome of the halophilic microalga Tetraselmis sp. GSL018 isolated from the Great Salt Lake, Utah.</title>
        <authorList>
            <person name="Jinkerson R.E."/>
            <person name="D'Adamo S."/>
            <person name="Posewitz M.C."/>
        </authorList>
    </citation>
    <scope>NUCLEOTIDE SEQUENCE</scope>
    <source>
        <strain evidence="8">GSL018</strain>
    </source>
</reference>
<evidence type="ECO:0000256" key="4">
    <source>
        <dbReference type="ARBA" id="ARBA00022980"/>
    </source>
</evidence>
<gene>
    <name evidence="8" type="primary">DAP3</name>
    <name evidence="8" type="ORF">TSPGSL018_29408</name>
</gene>
<dbReference type="InterPro" id="IPR027417">
    <property type="entry name" value="P-loop_NTPase"/>
</dbReference>
<keyword evidence="3" id="KW-0809">Transit peptide</keyword>
<evidence type="ECO:0000256" key="1">
    <source>
        <dbReference type="ARBA" id="ARBA00004173"/>
    </source>
</evidence>
<evidence type="ECO:0000313" key="8">
    <source>
        <dbReference type="EMBL" id="JAC60257.1"/>
    </source>
</evidence>
<dbReference type="SUPFAM" id="SSF52540">
    <property type="entry name" value="P-loop containing nucleoside triphosphate hydrolases"/>
    <property type="match status" value="1"/>
</dbReference>
<keyword evidence="6" id="KW-0687">Ribonucleoprotein</keyword>
<keyword evidence="5" id="KW-0496">Mitochondrion</keyword>
<evidence type="ECO:0000256" key="7">
    <source>
        <dbReference type="ARBA" id="ARBA00035140"/>
    </source>
</evidence>
<organism evidence="8">
    <name type="scientific">Tetraselmis sp. GSL018</name>
    <dbReference type="NCBI Taxonomy" id="582737"/>
    <lineage>
        <taxon>Eukaryota</taxon>
        <taxon>Viridiplantae</taxon>
        <taxon>Chlorophyta</taxon>
        <taxon>core chlorophytes</taxon>
        <taxon>Chlorodendrophyceae</taxon>
        <taxon>Chlorodendrales</taxon>
        <taxon>Chlorodendraceae</taxon>
        <taxon>Tetraselmis</taxon>
    </lineage>
</organism>
<dbReference type="GO" id="GO:0003735">
    <property type="term" value="F:structural constituent of ribosome"/>
    <property type="evidence" value="ECO:0007669"/>
    <property type="project" value="TreeGrafter"/>
</dbReference>
<accession>A0A061QI86</accession>
<name>A0A061QI86_9CHLO</name>
<protein>
    <recommendedName>
        <fullName evidence="7">Small ribosomal subunit protein mS29</fullName>
    </recommendedName>
</protein>
<dbReference type="Pfam" id="PF10236">
    <property type="entry name" value="DAP3"/>
    <property type="match status" value="1"/>
</dbReference>